<keyword evidence="3" id="KW-0808">Transferase</keyword>
<sequence>MGAVVVILLVLLLIIAGAAVGVAIWMSQKASHAGAASGERAHLQVVFANGPVRAIALPRRGVVTIGRDAGCTLPVEHHLVSRRHARIMVESNAWLLEDTESANGTFLNGRSVMGARLKPGDMIEIGPARITLVVPAGFNPSQVVTQSRPMGKPGPSTGGAGGNTSHQLFGNYAVVRSLGEGGFGKIMLAQDQRDRRLVALKLLNTADDYLTQKFRQEGAIKLDHQHIARIYDAGEVNGRSYIAMEYVEGISLYKLLNGRPLPIETALIIAGQILLALEYAHRNKIIHRDIKPENIMLSVHHGVKIIDFGIAKVLSSVTRTRDGMVIGTPQYMSYEQAMGQPVTPASDIYATAIVIYEMLTANVPFSADQSIDIVRMHQSALPMPPGQLNANIPASIDEAIMRALEKEQNLRFQSAIEFATSLGCPLGKPLPPEIITEIARQTPPVINERSNASHLPTRAPSALPQMTGQGQAALRVQSGPRRGQVIAITGQTIIGRLEIDPSDGTISRQHFRLERQNGRYLIWDSSSHGTVVDGTRLRNGTSHPLKHGTQIQVGQTILIYEDQT</sequence>
<feature type="domain" description="FHA" evidence="9">
    <location>
        <begin position="63"/>
        <end position="112"/>
    </location>
</feature>
<dbReference type="PROSITE" id="PS00107">
    <property type="entry name" value="PROTEIN_KINASE_ATP"/>
    <property type="match status" value="1"/>
</dbReference>
<dbReference type="Pfam" id="PF00498">
    <property type="entry name" value="FHA"/>
    <property type="match status" value="2"/>
</dbReference>
<accession>A0A2H3KS89</accession>
<name>A0A2H3KS89_9CHLR</name>
<dbReference type="EC" id="2.7.11.1" evidence="1"/>
<feature type="domain" description="FHA" evidence="9">
    <location>
        <begin position="487"/>
        <end position="537"/>
    </location>
</feature>
<protein>
    <recommendedName>
        <fullName evidence="1">non-specific serine/threonine protein kinase</fullName>
        <ecNumber evidence="1">2.7.11.1</ecNumber>
    </recommendedName>
</protein>
<dbReference type="SUPFAM" id="SSF56112">
    <property type="entry name" value="Protein kinase-like (PK-like)"/>
    <property type="match status" value="1"/>
</dbReference>
<dbReference type="FunFam" id="1.10.510.10:FF:000021">
    <property type="entry name" value="Serine/threonine protein kinase"/>
    <property type="match status" value="1"/>
</dbReference>
<dbReference type="Gene3D" id="1.10.510.10">
    <property type="entry name" value="Transferase(Phosphotransferase) domain 1"/>
    <property type="match status" value="1"/>
</dbReference>
<dbReference type="SMART" id="SM00240">
    <property type="entry name" value="FHA"/>
    <property type="match status" value="2"/>
</dbReference>
<evidence type="ECO:0000259" key="10">
    <source>
        <dbReference type="PROSITE" id="PS50011"/>
    </source>
</evidence>
<dbReference type="SMART" id="SM00220">
    <property type="entry name" value="S_TKc"/>
    <property type="match status" value="1"/>
</dbReference>
<organism evidence="11 12">
    <name type="scientific">Candidatus Chloroploca asiatica</name>
    <dbReference type="NCBI Taxonomy" id="1506545"/>
    <lineage>
        <taxon>Bacteria</taxon>
        <taxon>Bacillati</taxon>
        <taxon>Chloroflexota</taxon>
        <taxon>Chloroflexia</taxon>
        <taxon>Chloroflexales</taxon>
        <taxon>Chloroflexineae</taxon>
        <taxon>Oscillochloridaceae</taxon>
        <taxon>Candidatus Chloroploca</taxon>
    </lineage>
</organism>
<keyword evidence="5" id="KW-0418">Kinase</keyword>
<keyword evidence="12" id="KW-1185">Reference proteome</keyword>
<dbReference type="AlphaFoldDB" id="A0A2H3KS89"/>
<dbReference type="InterPro" id="IPR017441">
    <property type="entry name" value="Protein_kinase_ATP_BS"/>
</dbReference>
<gene>
    <name evidence="11" type="ORF">A9Q02_03220</name>
</gene>
<evidence type="ECO:0000256" key="6">
    <source>
        <dbReference type="ARBA" id="ARBA00022840"/>
    </source>
</evidence>
<dbReference type="Proteomes" id="UP000220922">
    <property type="component" value="Unassembled WGS sequence"/>
</dbReference>
<dbReference type="InterPro" id="IPR008271">
    <property type="entry name" value="Ser/Thr_kinase_AS"/>
</dbReference>
<dbReference type="PANTHER" id="PTHR43289">
    <property type="entry name" value="MITOGEN-ACTIVATED PROTEIN KINASE KINASE KINASE 20-RELATED"/>
    <property type="match status" value="1"/>
</dbReference>
<dbReference type="Gene3D" id="2.60.200.20">
    <property type="match status" value="2"/>
</dbReference>
<dbReference type="PROSITE" id="PS00108">
    <property type="entry name" value="PROTEIN_KINASE_ST"/>
    <property type="match status" value="1"/>
</dbReference>
<evidence type="ECO:0000256" key="7">
    <source>
        <dbReference type="PROSITE-ProRule" id="PRU10141"/>
    </source>
</evidence>
<proteinExistence type="predicted"/>
<dbReference type="InterPro" id="IPR000719">
    <property type="entry name" value="Prot_kinase_dom"/>
</dbReference>
<dbReference type="CDD" id="cd14014">
    <property type="entry name" value="STKc_PknB_like"/>
    <property type="match status" value="1"/>
</dbReference>
<dbReference type="InterPro" id="IPR008984">
    <property type="entry name" value="SMAD_FHA_dom_sf"/>
</dbReference>
<dbReference type="CDD" id="cd00060">
    <property type="entry name" value="FHA"/>
    <property type="match status" value="2"/>
</dbReference>
<dbReference type="PANTHER" id="PTHR43289:SF6">
    <property type="entry name" value="SERINE_THREONINE-PROTEIN KINASE NEKL-3"/>
    <property type="match status" value="1"/>
</dbReference>
<reference evidence="11 12" key="1">
    <citation type="submission" date="2016-05" db="EMBL/GenBank/DDBJ databases">
        <authorList>
            <person name="Lavstsen T."/>
            <person name="Jespersen J.S."/>
        </authorList>
    </citation>
    <scope>NUCLEOTIDE SEQUENCE [LARGE SCALE GENOMIC DNA]</scope>
    <source>
        <strain evidence="11 12">B7-9</strain>
    </source>
</reference>
<evidence type="ECO:0000256" key="8">
    <source>
        <dbReference type="SAM" id="MobiDB-lite"/>
    </source>
</evidence>
<feature type="region of interest" description="Disordered" evidence="8">
    <location>
        <begin position="143"/>
        <end position="163"/>
    </location>
</feature>
<feature type="domain" description="Protein kinase" evidence="10">
    <location>
        <begin position="172"/>
        <end position="431"/>
    </location>
</feature>
<dbReference type="GO" id="GO:0004674">
    <property type="term" value="F:protein serine/threonine kinase activity"/>
    <property type="evidence" value="ECO:0007669"/>
    <property type="project" value="UniProtKB-KW"/>
</dbReference>
<keyword evidence="6 7" id="KW-0067">ATP-binding</keyword>
<dbReference type="RefSeq" id="WP_097653830.1">
    <property type="nucleotide sequence ID" value="NZ_LYXE01000110.1"/>
</dbReference>
<feature type="binding site" evidence="7">
    <location>
        <position position="201"/>
    </location>
    <ligand>
        <name>ATP</name>
        <dbReference type="ChEBI" id="CHEBI:30616"/>
    </ligand>
</feature>
<dbReference type="EMBL" id="LYXE01000110">
    <property type="protein sequence ID" value="PDV98105.1"/>
    <property type="molecule type" value="Genomic_DNA"/>
</dbReference>
<dbReference type="Gene3D" id="3.30.200.20">
    <property type="entry name" value="Phosphorylase Kinase, domain 1"/>
    <property type="match status" value="1"/>
</dbReference>
<dbReference type="Pfam" id="PF00069">
    <property type="entry name" value="Pkinase"/>
    <property type="match status" value="1"/>
</dbReference>
<dbReference type="InterPro" id="IPR011009">
    <property type="entry name" value="Kinase-like_dom_sf"/>
</dbReference>
<evidence type="ECO:0000256" key="4">
    <source>
        <dbReference type="ARBA" id="ARBA00022741"/>
    </source>
</evidence>
<dbReference type="PROSITE" id="PS50006">
    <property type="entry name" value="FHA_DOMAIN"/>
    <property type="match status" value="2"/>
</dbReference>
<evidence type="ECO:0000256" key="5">
    <source>
        <dbReference type="ARBA" id="ARBA00022777"/>
    </source>
</evidence>
<dbReference type="OrthoDB" id="9814968at2"/>
<evidence type="ECO:0000256" key="2">
    <source>
        <dbReference type="ARBA" id="ARBA00022527"/>
    </source>
</evidence>
<evidence type="ECO:0000256" key="3">
    <source>
        <dbReference type="ARBA" id="ARBA00022679"/>
    </source>
</evidence>
<dbReference type="GO" id="GO:0005524">
    <property type="term" value="F:ATP binding"/>
    <property type="evidence" value="ECO:0007669"/>
    <property type="project" value="UniProtKB-UniRule"/>
</dbReference>
<keyword evidence="4 7" id="KW-0547">Nucleotide-binding</keyword>
<keyword evidence="2" id="KW-0723">Serine/threonine-protein kinase</keyword>
<evidence type="ECO:0000313" key="12">
    <source>
        <dbReference type="Proteomes" id="UP000220922"/>
    </source>
</evidence>
<comment type="caution">
    <text evidence="11">The sequence shown here is derived from an EMBL/GenBank/DDBJ whole genome shotgun (WGS) entry which is preliminary data.</text>
</comment>
<evidence type="ECO:0000313" key="11">
    <source>
        <dbReference type="EMBL" id="PDV98105.1"/>
    </source>
</evidence>
<evidence type="ECO:0000259" key="9">
    <source>
        <dbReference type="PROSITE" id="PS50006"/>
    </source>
</evidence>
<evidence type="ECO:0000256" key="1">
    <source>
        <dbReference type="ARBA" id="ARBA00012513"/>
    </source>
</evidence>
<dbReference type="PROSITE" id="PS50011">
    <property type="entry name" value="PROTEIN_KINASE_DOM"/>
    <property type="match status" value="1"/>
</dbReference>
<dbReference type="InterPro" id="IPR000253">
    <property type="entry name" value="FHA_dom"/>
</dbReference>
<dbReference type="SUPFAM" id="SSF49879">
    <property type="entry name" value="SMAD/FHA domain"/>
    <property type="match status" value="2"/>
</dbReference>